<dbReference type="AlphaFoldDB" id="A0A1X3DDM8"/>
<dbReference type="EMBL" id="MTBO01000005">
    <property type="protein sequence ID" value="OSI18028.1"/>
    <property type="molecule type" value="Genomic_DNA"/>
</dbReference>
<accession>A0A1X3DDM8</accession>
<dbReference type="Proteomes" id="UP000193118">
    <property type="component" value="Unassembled WGS sequence"/>
</dbReference>
<protein>
    <submittedName>
        <fullName evidence="1">Uncharacterized protein</fullName>
    </submittedName>
</protein>
<keyword evidence="2" id="KW-1185">Reference proteome</keyword>
<comment type="caution">
    <text evidence="1">The sequence shown here is derived from an EMBL/GenBank/DDBJ whole genome shotgun (WGS) entry which is preliminary data.</text>
</comment>
<dbReference type="GeneID" id="94582020"/>
<dbReference type="RefSeq" id="WP_085365334.1">
    <property type="nucleotide sequence ID" value="NZ_CAUJPZ010000094.1"/>
</dbReference>
<name>A0A1X3DDM8_9NEIS</name>
<sequence length="103" mass="11118">MSENGKTAAAGSTAEKAAWANGKHGGFAVGKLWPIIAQTEGRLKALFQTASTAFAVSQISMVNQLKKKVCTSLSGLSRVSHFLKKFLKTKKMDTRLKPEYDDG</sequence>
<organism evidence="1 2">
    <name type="scientific">Neisseria dentiae</name>
    <dbReference type="NCBI Taxonomy" id="194197"/>
    <lineage>
        <taxon>Bacteria</taxon>
        <taxon>Pseudomonadati</taxon>
        <taxon>Pseudomonadota</taxon>
        <taxon>Betaproteobacteria</taxon>
        <taxon>Neisseriales</taxon>
        <taxon>Neisseriaceae</taxon>
        <taxon>Neisseria</taxon>
    </lineage>
</organism>
<dbReference type="STRING" id="194197.BWD09_03405"/>
<gene>
    <name evidence="1" type="ORF">BWD09_03405</name>
</gene>
<evidence type="ECO:0000313" key="2">
    <source>
        <dbReference type="Proteomes" id="UP000193118"/>
    </source>
</evidence>
<reference evidence="2" key="1">
    <citation type="submission" date="2017-01" db="EMBL/GenBank/DDBJ databases">
        <authorList>
            <person name="Wolfgang W.J."/>
            <person name="Cole J."/>
            <person name="Wroblewski D."/>
            <person name="Mcginnis J."/>
            <person name="Musser K.A."/>
        </authorList>
    </citation>
    <scope>NUCLEOTIDE SEQUENCE [LARGE SCALE GENOMIC DNA]</scope>
    <source>
        <strain evidence="2">DSM 19151</strain>
    </source>
</reference>
<evidence type="ECO:0000313" key="1">
    <source>
        <dbReference type="EMBL" id="OSI18028.1"/>
    </source>
</evidence>
<proteinExistence type="predicted"/>